<proteinExistence type="predicted"/>
<sequence>MARESVGAQKRQAPYAAVIAPSPMQDLGGSLALDEDSSLPVQHIFRLSEPQLAVDNGSTSLAKEEGRIACRELEEMRQRREQRALPVPPEPPEDEDENDRELAFLLEMEPSLLSPNVRPAAAPVLSFYGVASPKGEDEDHGFSTRPALLEPDRPAPAWPISLSLGVTDTKQERQLTEASLPLRDGMSMPRSDVIRTWRSGKAAIHPSPTTRQEGQLTEASLPLRDGTSVPRSDVIRTWRSGKAAIHPSPRTQWEARGQTEIVSRHRDANEESMEPSLRRYRGKHHSHLSLPAEALNVADREVAALTEMTPTLMWSVMDENPSILSGHMTGAPEKDSGGGRARPGPQSTINVKYSPPTFYFARPRVVDIRQKGLYDAESPV</sequence>
<feature type="region of interest" description="Disordered" evidence="1">
    <location>
        <begin position="73"/>
        <end position="98"/>
    </location>
</feature>
<evidence type="ECO:0000313" key="3">
    <source>
        <dbReference type="Proteomes" id="UP000355283"/>
    </source>
</evidence>
<evidence type="ECO:0000256" key="1">
    <source>
        <dbReference type="SAM" id="MobiDB-lite"/>
    </source>
</evidence>
<evidence type="ECO:0000313" key="2">
    <source>
        <dbReference type="EMBL" id="TFJ80857.1"/>
    </source>
</evidence>
<feature type="region of interest" description="Disordered" evidence="1">
    <location>
        <begin position="325"/>
        <end position="353"/>
    </location>
</feature>
<protein>
    <submittedName>
        <fullName evidence="2">Uncharacterized protein</fullName>
    </submittedName>
</protein>
<comment type="caution">
    <text evidence="2">The sequence shown here is derived from an EMBL/GenBank/DDBJ whole genome shotgun (WGS) entry which is preliminary data.</text>
</comment>
<reference evidence="2 3" key="1">
    <citation type="submission" date="2019-01" db="EMBL/GenBank/DDBJ databases">
        <title>Nuclear Genome Assembly of the Microalgal Biofuel strain Nannochloropsis salina CCMP1776.</title>
        <authorList>
            <person name="Hovde B."/>
        </authorList>
    </citation>
    <scope>NUCLEOTIDE SEQUENCE [LARGE SCALE GENOMIC DNA]</scope>
    <source>
        <strain evidence="2 3">CCMP1776</strain>
    </source>
</reference>
<organism evidence="2 3">
    <name type="scientific">Nannochloropsis salina CCMP1776</name>
    <dbReference type="NCBI Taxonomy" id="1027361"/>
    <lineage>
        <taxon>Eukaryota</taxon>
        <taxon>Sar</taxon>
        <taxon>Stramenopiles</taxon>
        <taxon>Ochrophyta</taxon>
        <taxon>Eustigmatophyceae</taxon>
        <taxon>Eustigmatales</taxon>
        <taxon>Monodopsidaceae</taxon>
        <taxon>Microchloropsis</taxon>
        <taxon>Microchloropsis salina</taxon>
    </lineage>
</organism>
<gene>
    <name evidence="2" type="ORF">NSK_007812</name>
</gene>
<dbReference type="EMBL" id="SDOX01000153">
    <property type="protein sequence ID" value="TFJ80857.1"/>
    <property type="molecule type" value="Genomic_DNA"/>
</dbReference>
<accession>A0A4D9CS15</accession>
<keyword evidence="3" id="KW-1185">Reference proteome</keyword>
<dbReference type="AlphaFoldDB" id="A0A4D9CS15"/>
<dbReference type="OrthoDB" id="39175at2759"/>
<feature type="compositionally biased region" description="Basic and acidic residues" evidence="1">
    <location>
        <begin position="73"/>
        <end position="83"/>
    </location>
</feature>
<dbReference type="Proteomes" id="UP000355283">
    <property type="component" value="Unassembled WGS sequence"/>
</dbReference>
<name>A0A4D9CS15_9STRA</name>